<feature type="compositionally biased region" description="Polar residues" evidence="5">
    <location>
        <begin position="1387"/>
        <end position="1397"/>
    </location>
</feature>
<feature type="domain" description="SoHo" evidence="7">
    <location>
        <begin position="306"/>
        <end position="368"/>
    </location>
</feature>
<feature type="region of interest" description="Disordered" evidence="5">
    <location>
        <begin position="657"/>
        <end position="676"/>
    </location>
</feature>
<dbReference type="Pfam" id="PF00018">
    <property type="entry name" value="SH3_1"/>
    <property type="match status" value="2"/>
</dbReference>
<feature type="compositionally biased region" description="Low complexity" evidence="5">
    <location>
        <begin position="52"/>
        <end position="65"/>
    </location>
</feature>
<keyword evidence="2 4" id="KW-0728">SH3 domain</keyword>
<feature type="compositionally biased region" description="Basic and acidic residues" evidence="5">
    <location>
        <begin position="153"/>
        <end position="163"/>
    </location>
</feature>
<dbReference type="PANTHER" id="PTHR14167">
    <property type="entry name" value="SH3 DOMAIN-CONTAINING"/>
    <property type="match status" value="1"/>
</dbReference>
<dbReference type="Pfam" id="PF14604">
    <property type="entry name" value="SH3_9"/>
    <property type="match status" value="1"/>
</dbReference>
<feature type="compositionally biased region" description="Polar residues" evidence="5">
    <location>
        <begin position="1"/>
        <end position="25"/>
    </location>
</feature>
<feature type="domain" description="SH3" evidence="6">
    <location>
        <begin position="1313"/>
        <end position="1374"/>
    </location>
</feature>
<evidence type="ECO:0000259" key="7">
    <source>
        <dbReference type="PROSITE" id="PS50831"/>
    </source>
</evidence>
<feature type="region of interest" description="Disordered" evidence="5">
    <location>
        <begin position="766"/>
        <end position="788"/>
    </location>
</feature>
<dbReference type="SUPFAM" id="SSF50044">
    <property type="entry name" value="SH3-domain"/>
    <property type="match status" value="3"/>
</dbReference>
<feature type="compositionally biased region" description="Basic and acidic residues" evidence="5">
    <location>
        <begin position="435"/>
        <end position="453"/>
    </location>
</feature>
<dbReference type="PROSITE" id="PS50002">
    <property type="entry name" value="SH3"/>
    <property type="match status" value="3"/>
</dbReference>
<keyword evidence="3" id="KW-0965">Cell junction</keyword>
<feature type="compositionally biased region" description="Polar residues" evidence="5">
    <location>
        <begin position="1157"/>
        <end position="1168"/>
    </location>
</feature>
<feature type="compositionally biased region" description="Polar residues" evidence="5">
    <location>
        <begin position="383"/>
        <end position="415"/>
    </location>
</feature>
<dbReference type="InterPro" id="IPR050384">
    <property type="entry name" value="Endophilin_SH3RF"/>
</dbReference>
<dbReference type="PROSITE" id="PS50831">
    <property type="entry name" value="SOHO"/>
    <property type="match status" value="1"/>
</dbReference>
<organism evidence="8 9">
    <name type="scientific">Salmo salar</name>
    <name type="common">Atlantic salmon</name>
    <dbReference type="NCBI Taxonomy" id="8030"/>
    <lineage>
        <taxon>Eukaryota</taxon>
        <taxon>Metazoa</taxon>
        <taxon>Chordata</taxon>
        <taxon>Craniata</taxon>
        <taxon>Vertebrata</taxon>
        <taxon>Euteleostomi</taxon>
        <taxon>Actinopterygii</taxon>
        <taxon>Neopterygii</taxon>
        <taxon>Teleostei</taxon>
        <taxon>Protacanthopterygii</taxon>
        <taxon>Salmoniformes</taxon>
        <taxon>Salmonidae</taxon>
        <taxon>Salmoninae</taxon>
        <taxon>Salmo</taxon>
    </lineage>
</organism>
<feature type="domain" description="SH3" evidence="6">
    <location>
        <begin position="1868"/>
        <end position="1927"/>
    </location>
</feature>
<evidence type="ECO:0000256" key="1">
    <source>
        <dbReference type="ARBA" id="ARBA00004282"/>
    </source>
</evidence>
<dbReference type="SMART" id="SM00326">
    <property type="entry name" value="SH3"/>
    <property type="match status" value="3"/>
</dbReference>
<evidence type="ECO:0000259" key="6">
    <source>
        <dbReference type="PROSITE" id="PS50002"/>
    </source>
</evidence>
<feature type="compositionally biased region" description="Polar residues" evidence="5">
    <location>
        <begin position="1842"/>
        <end position="1854"/>
    </location>
</feature>
<dbReference type="InterPro" id="IPR001452">
    <property type="entry name" value="SH3_domain"/>
</dbReference>
<feature type="compositionally biased region" description="Low complexity" evidence="5">
    <location>
        <begin position="112"/>
        <end position="131"/>
    </location>
</feature>
<feature type="compositionally biased region" description="Low complexity" evidence="5">
    <location>
        <begin position="572"/>
        <end position="630"/>
    </location>
</feature>
<feature type="compositionally biased region" description="Low complexity" evidence="5">
    <location>
        <begin position="1549"/>
        <end position="1565"/>
    </location>
</feature>
<accession>A0ABM3F9Q4</accession>
<feature type="compositionally biased region" description="Pro residues" evidence="5">
    <location>
        <begin position="421"/>
        <end position="430"/>
    </location>
</feature>
<sequence length="1927" mass="212547">MNTDTWQSYSATESLRNGDVTTSSLAAKGFRSVRPNLQDKRSPTPAPPPPSHSSHLSSVGSSPSSYSPPLPGPGECSSSSLVLRHRSHSSGTMSSYSHYPENTSLNPNTRLTVPSTSSSSQSVYSQPQGSGMFSPRLTPLQVTESPYTPGTYPHHEPVLKDKPPLPQRGRHTSSLSIRITPPTPQVVTVPLLCQYTVPSAGPPWTGTQDTGMALLLSPPAGQQVNYMAVNGNGGITGSSYSHLQRPFSPMSYPPPPPLSPSLGLLTQARSAEVRSPGYPRMSRPPQATPAEEEYQEVLGAPRGGEGEKAPHHAGIGPVDESGIPIAIRTTVDRPKDWYKSMFKQIHVVHKPENENMDPYNTTHTVVNTDSHHRSAPDYRPAKSLQTHAPPQTHTYRPMTKSVSDNGTCNVFRNTNSLTSPSPMPPTPPPILSSAHVRERERERDRGTIDRGTVDKNQYGPPDRKVDTRKYRAEPRSIFDYEPGKSSILEQERQNTSNSNLTEVDLEDEPWYKFFAELEFGRPPPKKRLDYIVESSLQQASADRNTDRPSSSTSDYRKRRKSEVAAQQPRPASTLTTSQSTSSSLSGPNSTTSHNPVSWPVESPRSSSYSSGLNSSGRPSEPPRSSSYSSGLRQPVASSFPASPSRAKGGDISSTYSARFSCPGPSPGPNHNTSHDSVFPCLNDEAIDCVEPPEGSDESPDVCLKNGWQAHVQSQNAEAWSSAEEKPASPKLKSWSCDDLLAEDRGCPGGSVGSQVRSESVDFLSHEQQGKDHSICDSPRRERTQHHSAHDAPGFLKLYKKMHHINRQDLIGSQSSQVICSVKARILEYESELHKDRLAGWRGFSKEVPQDMVHNRISEFESLIQKSKSMPNLGGEGEATPGGPSGRGSSPQRRFSIESLLDEDPPARNPPEGQPHYPRINAPTTNNCVPIHIQITGDHHHVYPQRPASQQEVYSDSDHDAIRSNLSDFIQIEGSSFCSESDYDRCSRTSSESPYGSGHYHHHHRHHNLNHNQQKHLVSNCKGRCPASYTRFSTMLKHERAKQLTAEDPESAQSKLAFLVSPVPFRRKRGSPPHSHMQAVSTHSRPPPRYKSSMYEALDEALRDIYEHIRAERRRGSLPDNRILHRLLDELLPDIPERSSSLRALCRRSPSPEPSTVPGPQSLEQEQPYPSQPDGMPSPTCYQPEYCRLSHSASYHLTDPNNNSHVCEDDYYQDQEPARGHSYTDGGRHTPQIRMPTPEVREPARAVYDFKAQTVKELTFRKGETVYIIRQIDNNWYEGEHRGLLGIFPISYVEKIPVSKKQQPARPPPPAQVREIGEAVARYNFNADTNVELSLRKGERVILLSQVDQNWYEGKIPGSNKQGIFPVSYVDVVVKKFPTAKNPAHPNQEPSSLPQSLSADRIHPVGSAKSSSTHPRFSPPSPSLSFRTPRSSLFPSPSPSTQRAHLQAVTNDWINLTLGLSPSGTPAPTPPPYPNSSLLADLEALSTLVSPSPYPAPSHCLVSPSPAPTLGTLTSTPRNLTPSFREGHFIPITSPKAPIYPCSPEPRPSPLSSLPTTSGGTSFTSSPISPMFGSPKYGSVVDLSQIQNNTSIKPIIDSQQEKPFNPFSDTVALSPTSPKACSPIDLVVYEPSDCPSHSDHPSQSYPLSHTDPPSQHENIVELNQFISKERNQFMEDSTKDQVVDQEQEDDLCEELVSIIQGGDQSKGEEFYRQASDVTEELPKLFIEEEPAESRKMTPPYNTFTPVCRDGAEQDKGSSVRLTSPPSQQFTIPTLSTSTTSPKPLSPLISPCTTPPLPGVLHSPPPYNKQYPRLESRSSKVKPVKREVVVVGKPPRSPVMSRRSCGSPSRAQSYSPSHRRPLFTQDALNCGGEAFQVLYNYAPRNEDELELKEGDVVDVMERCDDGWFVGTSRRSTFFGTFPGNYVKQL</sequence>
<feature type="region of interest" description="Disordered" evidence="5">
    <location>
        <begin position="536"/>
        <end position="651"/>
    </location>
</feature>
<feature type="compositionally biased region" description="Polar residues" evidence="5">
    <location>
        <begin position="100"/>
        <end position="111"/>
    </location>
</feature>
<evidence type="ECO:0000256" key="4">
    <source>
        <dbReference type="PROSITE-ProRule" id="PRU00192"/>
    </source>
</evidence>
<feature type="region of interest" description="Disordered" evidence="5">
    <location>
        <begin position="1"/>
        <end position="178"/>
    </location>
</feature>
<feature type="compositionally biased region" description="Polar residues" evidence="5">
    <location>
        <begin position="1758"/>
        <end position="1768"/>
    </location>
</feature>
<feature type="region of interest" description="Disordered" evidence="5">
    <location>
        <begin position="369"/>
        <end position="501"/>
    </location>
</feature>
<protein>
    <submittedName>
        <fullName evidence="9">Sorbin and SH3 domain-containing protein 2 isoform X5</fullName>
    </submittedName>
</protein>
<feature type="region of interest" description="Disordered" evidence="5">
    <location>
        <begin position="1215"/>
        <end position="1235"/>
    </location>
</feature>
<feature type="region of interest" description="Disordered" evidence="5">
    <location>
        <begin position="867"/>
        <end position="891"/>
    </location>
</feature>
<feature type="compositionally biased region" description="Low complexity" evidence="5">
    <location>
        <begin position="1769"/>
        <end position="1782"/>
    </location>
</feature>
<keyword evidence="8" id="KW-1185">Reference proteome</keyword>
<feature type="domain" description="SH3" evidence="6">
    <location>
        <begin position="1238"/>
        <end position="1297"/>
    </location>
</feature>
<dbReference type="SMART" id="SM00459">
    <property type="entry name" value="Sorb"/>
    <property type="match status" value="1"/>
</dbReference>
<evidence type="ECO:0000313" key="9">
    <source>
        <dbReference type="RefSeq" id="XP_045580042.1"/>
    </source>
</evidence>
<dbReference type="CDD" id="cd11923">
    <property type="entry name" value="SH3_Sorbs2_2"/>
    <property type="match status" value="1"/>
</dbReference>
<feature type="compositionally biased region" description="Low complexity" evidence="5">
    <location>
        <begin position="1422"/>
        <end position="1440"/>
    </location>
</feature>
<dbReference type="PRINTS" id="PR00452">
    <property type="entry name" value="SH3DOMAIN"/>
</dbReference>
<feature type="compositionally biased region" description="Low complexity" evidence="5">
    <location>
        <begin position="89"/>
        <end position="98"/>
    </location>
</feature>
<comment type="subcellular location">
    <subcellularLocation>
        <location evidence="1">Cell junction</location>
    </subcellularLocation>
</comment>
<feature type="region of interest" description="Disordered" evidence="5">
    <location>
        <begin position="1067"/>
        <end position="1090"/>
    </location>
</feature>
<feature type="region of interest" description="Disordered" evidence="5">
    <location>
        <begin position="900"/>
        <end position="919"/>
    </location>
</feature>
<feature type="compositionally biased region" description="Basic and acidic residues" evidence="5">
    <location>
        <begin position="369"/>
        <end position="380"/>
    </location>
</feature>
<evidence type="ECO:0000256" key="3">
    <source>
        <dbReference type="ARBA" id="ARBA00022949"/>
    </source>
</evidence>
<evidence type="ECO:0000256" key="5">
    <source>
        <dbReference type="SAM" id="MobiDB-lite"/>
    </source>
</evidence>
<feature type="region of interest" description="Disordered" evidence="5">
    <location>
        <begin position="1145"/>
        <end position="1180"/>
    </location>
</feature>
<feature type="compositionally biased region" description="Basic and acidic residues" evidence="5">
    <location>
        <begin position="766"/>
        <end position="781"/>
    </location>
</feature>
<dbReference type="GeneID" id="106612023"/>
<feature type="region of interest" description="Disordered" evidence="5">
    <location>
        <begin position="1631"/>
        <end position="1652"/>
    </location>
</feature>
<evidence type="ECO:0000256" key="2">
    <source>
        <dbReference type="ARBA" id="ARBA00022443"/>
    </source>
</evidence>
<proteinExistence type="predicted"/>
<feature type="region of interest" description="Disordered" evidence="5">
    <location>
        <begin position="1539"/>
        <end position="1565"/>
    </location>
</feature>
<feature type="region of interest" description="Disordered" evidence="5">
    <location>
        <begin position="1379"/>
        <end position="1442"/>
    </location>
</feature>
<reference evidence="9" key="1">
    <citation type="submission" date="2025-08" db="UniProtKB">
        <authorList>
            <consortium name="RefSeq"/>
        </authorList>
    </citation>
    <scope>IDENTIFICATION</scope>
</reference>
<gene>
    <name evidence="9" type="primary">sorbs2b</name>
</gene>
<feature type="region of interest" description="Disordered" evidence="5">
    <location>
        <begin position="271"/>
        <end position="320"/>
    </location>
</feature>
<dbReference type="InterPro" id="IPR036028">
    <property type="entry name" value="SH3-like_dom_sf"/>
</dbReference>
<feature type="region of interest" description="Disordered" evidence="5">
    <location>
        <begin position="1833"/>
        <end position="1856"/>
    </location>
</feature>
<feature type="region of interest" description="Disordered" evidence="5">
    <location>
        <begin position="1750"/>
        <end position="1782"/>
    </location>
</feature>
<dbReference type="Pfam" id="PF02208">
    <property type="entry name" value="Sorb"/>
    <property type="match status" value="1"/>
</dbReference>
<dbReference type="RefSeq" id="XP_045580042.1">
    <property type="nucleotide sequence ID" value="XM_045724086.1"/>
</dbReference>
<dbReference type="Gene3D" id="2.30.30.40">
    <property type="entry name" value="SH3 Domains"/>
    <property type="match status" value="3"/>
</dbReference>
<feature type="compositionally biased region" description="Basic and acidic residues" evidence="5">
    <location>
        <begin position="461"/>
        <end position="482"/>
    </location>
</feature>
<dbReference type="PANTHER" id="PTHR14167:SF56">
    <property type="entry name" value="SORBIN AND SH3 DOMAIN-CONTAINING PROTEIN 2"/>
    <property type="match status" value="1"/>
</dbReference>
<dbReference type="InterPro" id="IPR003127">
    <property type="entry name" value="SoHo_dom"/>
</dbReference>
<dbReference type="Proteomes" id="UP001652741">
    <property type="component" value="Chromosome ssa09"/>
</dbReference>
<name>A0ABM3F9Q4_SALSA</name>
<evidence type="ECO:0000313" key="8">
    <source>
        <dbReference type="Proteomes" id="UP001652741"/>
    </source>
</evidence>
<feature type="compositionally biased region" description="Polar residues" evidence="5">
    <location>
        <begin position="536"/>
        <end position="553"/>
    </location>
</feature>